<dbReference type="RefSeq" id="XP_029009974.1">
    <property type="nucleotide sequence ID" value="XM_029154141.3"/>
</dbReference>
<dbReference type="PROSITE" id="PS51263">
    <property type="entry name" value="ADF_H"/>
    <property type="match status" value="1"/>
</dbReference>
<dbReference type="FunCoup" id="A0A6P7MWJ3">
    <property type="interactions" value="1173"/>
</dbReference>
<dbReference type="PANTHER" id="PTHR10829:SF29">
    <property type="entry name" value="COACTOSIN-LIKE PROTEIN"/>
    <property type="match status" value="1"/>
</dbReference>
<evidence type="ECO:0000313" key="10">
    <source>
        <dbReference type="Proteomes" id="UP000515150"/>
    </source>
</evidence>
<dbReference type="CTD" id="23406"/>
<evidence type="ECO:0000256" key="1">
    <source>
        <dbReference type="ARBA" id="ARBA00004245"/>
    </source>
</evidence>
<comment type="subcellular location">
    <subcellularLocation>
        <location evidence="1">Cytoplasm</location>
        <location evidence="1">Cytoskeleton</location>
    </subcellularLocation>
</comment>
<dbReference type="SUPFAM" id="SSF55753">
    <property type="entry name" value="Actin depolymerizing proteins"/>
    <property type="match status" value="1"/>
</dbReference>
<dbReference type="InterPro" id="IPR002108">
    <property type="entry name" value="ADF-H"/>
</dbReference>
<keyword evidence="10" id="KW-1185">Reference proteome</keyword>
<sequence>MATQIDKDACREAYNQVRDDTTDTTWAAFKYDGSTIVPADQGSDYEDFKKLCTDDARVFIYLRIVTGDAMSKRAKFVFITWVGEQVGGLQRAKISTDKATVKGIIQIYAKEFLVSDLRELEEDYIRQELKKAGGANYDAQNE</sequence>
<evidence type="ECO:0000256" key="4">
    <source>
        <dbReference type="ARBA" id="ARBA00023212"/>
    </source>
</evidence>
<reference evidence="11" key="1">
    <citation type="submission" date="2025-08" db="UniProtKB">
        <authorList>
            <consortium name="RefSeq"/>
        </authorList>
    </citation>
    <scope>IDENTIFICATION</scope>
</reference>
<dbReference type="GO" id="GO:0005884">
    <property type="term" value="C:actin filament"/>
    <property type="evidence" value="ECO:0007669"/>
    <property type="project" value="TreeGrafter"/>
</dbReference>
<proteinExistence type="inferred from homology"/>
<dbReference type="Gene3D" id="3.40.20.10">
    <property type="entry name" value="Severin"/>
    <property type="match status" value="1"/>
</dbReference>
<dbReference type="GeneID" id="114857558"/>
<evidence type="ECO:0000256" key="5">
    <source>
        <dbReference type="ARBA" id="ARBA00038052"/>
    </source>
</evidence>
<evidence type="ECO:0000313" key="11">
    <source>
        <dbReference type="RefSeq" id="XP_029009974.1"/>
    </source>
</evidence>
<name>A0A6P7MWJ3_BETSP</name>
<dbReference type="KEGG" id="bspl:114857558"/>
<evidence type="ECO:0000256" key="8">
    <source>
        <dbReference type="ARBA" id="ARBA00068121"/>
    </source>
</evidence>
<accession>A0A6P7MWJ3</accession>
<dbReference type="GO" id="GO:0030833">
    <property type="term" value="P:regulation of actin filament polymerization"/>
    <property type="evidence" value="ECO:0007669"/>
    <property type="project" value="TreeGrafter"/>
</dbReference>
<evidence type="ECO:0000256" key="7">
    <source>
        <dbReference type="ARBA" id="ARBA00062335"/>
    </source>
</evidence>
<evidence type="ECO:0000256" key="2">
    <source>
        <dbReference type="ARBA" id="ARBA00022490"/>
    </source>
</evidence>
<dbReference type="Proteomes" id="UP000515150">
    <property type="component" value="Chromosome 6"/>
</dbReference>
<evidence type="ECO:0000259" key="9">
    <source>
        <dbReference type="PROSITE" id="PS51263"/>
    </source>
</evidence>
<feature type="domain" description="ADF-H" evidence="9">
    <location>
        <begin position="2"/>
        <end position="130"/>
    </location>
</feature>
<comment type="similarity">
    <text evidence="5">Belongs to the actin-binding proteins ADF family. Coactosin subfamily.</text>
</comment>
<dbReference type="GO" id="GO:0030864">
    <property type="term" value="C:cortical actin cytoskeleton"/>
    <property type="evidence" value="ECO:0007669"/>
    <property type="project" value="TreeGrafter"/>
</dbReference>
<dbReference type="InParanoid" id="A0A6P7MWJ3"/>
<protein>
    <recommendedName>
        <fullName evidence="8">Coactosin-like protein</fullName>
    </recommendedName>
</protein>
<dbReference type="InterPro" id="IPR029006">
    <property type="entry name" value="ADF-H/Gelsolin-like_dom_sf"/>
</dbReference>
<keyword evidence="4" id="KW-0206">Cytoskeleton</keyword>
<evidence type="ECO:0000256" key="6">
    <source>
        <dbReference type="ARBA" id="ARBA00058385"/>
    </source>
</evidence>
<dbReference type="CDD" id="cd11282">
    <property type="entry name" value="ADF_coactosin_like"/>
    <property type="match status" value="1"/>
</dbReference>
<dbReference type="PANTHER" id="PTHR10829">
    <property type="entry name" value="CORTACTIN AND DREBRIN"/>
    <property type="match status" value="1"/>
</dbReference>
<dbReference type="FunFam" id="3.40.20.10:FF:000018">
    <property type="entry name" value="Coactosin-like 1"/>
    <property type="match status" value="1"/>
</dbReference>
<dbReference type="AlphaFoldDB" id="A0A6P7MWJ3"/>
<comment type="function">
    <text evidence="6">Binds to F-actin in a calcium-independent manner. Has no direct effect on actin depolymerization. Acts as a chaperone for ALOX5 (5LO), influencing both its stability and activity in leukotrienes synthesis.</text>
</comment>
<keyword evidence="3" id="KW-0009">Actin-binding</keyword>
<dbReference type="GO" id="GO:0030427">
    <property type="term" value="C:site of polarized growth"/>
    <property type="evidence" value="ECO:0007669"/>
    <property type="project" value="TreeGrafter"/>
</dbReference>
<dbReference type="Pfam" id="PF00241">
    <property type="entry name" value="Cofilin_ADF"/>
    <property type="match status" value="1"/>
</dbReference>
<dbReference type="OrthoDB" id="20822at2759"/>
<dbReference type="GO" id="GO:0051015">
    <property type="term" value="F:actin filament binding"/>
    <property type="evidence" value="ECO:0007669"/>
    <property type="project" value="TreeGrafter"/>
</dbReference>
<dbReference type="SMART" id="SM00102">
    <property type="entry name" value="ADF"/>
    <property type="match status" value="1"/>
</dbReference>
<comment type="subunit">
    <text evidence="7">Interacts with 5-lipoxygenase (ALOX5/5LO) in a calcium-independent manner. Binds to F-actin with a stoichiometry of 1:2.</text>
</comment>
<keyword evidence="2" id="KW-0963">Cytoplasm</keyword>
<gene>
    <name evidence="11" type="primary">cotl1</name>
</gene>
<evidence type="ECO:0000256" key="3">
    <source>
        <dbReference type="ARBA" id="ARBA00023203"/>
    </source>
</evidence>
<organism evidence="10 11">
    <name type="scientific">Betta splendens</name>
    <name type="common">Siamese fighting fish</name>
    <dbReference type="NCBI Taxonomy" id="158456"/>
    <lineage>
        <taxon>Eukaryota</taxon>
        <taxon>Metazoa</taxon>
        <taxon>Chordata</taxon>
        <taxon>Craniata</taxon>
        <taxon>Vertebrata</taxon>
        <taxon>Euteleostomi</taxon>
        <taxon>Actinopterygii</taxon>
        <taxon>Neopterygii</taxon>
        <taxon>Teleostei</taxon>
        <taxon>Neoteleostei</taxon>
        <taxon>Acanthomorphata</taxon>
        <taxon>Anabantaria</taxon>
        <taxon>Anabantiformes</taxon>
        <taxon>Anabantoidei</taxon>
        <taxon>Osphronemidae</taxon>
        <taxon>Betta</taxon>
    </lineage>
</organism>